<name>A0AAE1CLC8_9GAST</name>
<protein>
    <submittedName>
        <fullName evidence="1">Uncharacterized protein</fullName>
    </submittedName>
</protein>
<gene>
    <name evidence="1" type="ORF">RRG08_019694</name>
</gene>
<accession>A0AAE1CLC8</accession>
<evidence type="ECO:0000313" key="2">
    <source>
        <dbReference type="Proteomes" id="UP001283361"/>
    </source>
</evidence>
<dbReference type="AlphaFoldDB" id="A0AAE1CLC8"/>
<sequence>MDLWNVSVTATGVLSPAVSLCSLPMCFSLTSLVCFGTLRGPTEQGHIHREPSRFIWGVDIIDSHACKRQGDVLEKVFASGLVISTTTT</sequence>
<proteinExistence type="predicted"/>
<organism evidence="1 2">
    <name type="scientific">Elysia crispata</name>
    <name type="common">lettuce slug</name>
    <dbReference type="NCBI Taxonomy" id="231223"/>
    <lineage>
        <taxon>Eukaryota</taxon>
        <taxon>Metazoa</taxon>
        <taxon>Spiralia</taxon>
        <taxon>Lophotrochozoa</taxon>
        <taxon>Mollusca</taxon>
        <taxon>Gastropoda</taxon>
        <taxon>Heterobranchia</taxon>
        <taxon>Euthyneura</taxon>
        <taxon>Panpulmonata</taxon>
        <taxon>Sacoglossa</taxon>
        <taxon>Placobranchoidea</taxon>
        <taxon>Plakobranchidae</taxon>
        <taxon>Elysia</taxon>
    </lineage>
</organism>
<dbReference type="Proteomes" id="UP001283361">
    <property type="component" value="Unassembled WGS sequence"/>
</dbReference>
<evidence type="ECO:0000313" key="1">
    <source>
        <dbReference type="EMBL" id="KAK3706699.1"/>
    </source>
</evidence>
<dbReference type="EMBL" id="JAWDGP010007740">
    <property type="protein sequence ID" value="KAK3706699.1"/>
    <property type="molecule type" value="Genomic_DNA"/>
</dbReference>
<comment type="caution">
    <text evidence="1">The sequence shown here is derived from an EMBL/GenBank/DDBJ whole genome shotgun (WGS) entry which is preliminary data.</text>
</comment>
<reference evidence="1" key="1">
    <citation type="journal article" date="2023" name="G3 (Bethesda)">
        <title>A reference genome for the long-term kleptoplast-retaining sea slug Elysia crispata morphotype clarki.</title>
        <authorList>
            <person name="Eastman K.E."/>
            <person name="Pendleton A.L."/>
            <person name="Shaikh M.A."/>
            <person name="Suttiyut T."/>
            <person name="Ogas R."/>
            <person name="Tomko P."/>
            <person name="Gavelis G."/>
            <person name="Widhalm J.R."/>
            <person name="Wisecaver J.H."/>
        </authorList>
    </citation>
    <scope>NUCLEOTIDE SEQUENCE</scope>
    <source>
        <strain evidence="1">ECLA1</strain>
    </source>
</reference>
<keyword evidence="2" id="KW-1185">Reference proteome</keyword>